<evidence type="ECO:0000256" key="1">
    <source>
        <dbReference type="SAM" id="Phobius"/>
    </source>
</evidence>
<keyword evidence="1" id="KW-1133">Transmembrane helix</keyword>
<sequence>GSRRLVVTSLYNRWWFLYWCPCVVASFLIVVDVEPSDRDASVMESGIPDCDLPRVRDTLAEPDQDAGKLIVKKMMCITMKKTHM</sequence>
<comment type="caution">
    <text evidence="2">The sequence shown here is derived from an EMBL/GenBank/DDBJ whole genome shotgun (WGS) entry which is preliminary data.</text>
</comment>
<gene>
    <name evidence="2" type="ORF">AMORRO_LOCUS12276</name>
</gene>
<evidence type="ECO:0000313" key="2">
    <source>
        <dbReference type="EMBL" id="CAG8703709.1"/>
    </source>
</evidence>
<dbReference type="Proteomes" id="UP000789342">
    <property type="component" value="Unassembled WGS sequence"/>
</dbReference>
<evidence type="ECO:0000313" key="3">
    <source>
        <dbReference type="Proteomes" id="UP000789342"/>
    </source>
</evidence>
<feature type="transmembrane region" description="Helical" evidence="1">
    <location>
        <begin position="15"/>
        <end position="33"/>
    </location>
</feature>
<keyword evidence="3" id="KW-1185">Reference proteome</keyword>
<feature type="non-terminal residue" evidence="2">
    <location>
        <position position="84"/>
    </location>
</feature>
<accession>A0A9N9N5H6</accession>
<protein>
    <submittedName>
        <fullName evidence="2">8751_t:CDS:1</fullName>
    </submittedName>
</protein>
<proteinExistence type="predicted"/>
<name>A0A9N9N5H6_9GLOM</name>
<reference evidence="2" key="1">
    <citation type="submission" date="2021-06" db="EMBL/GenBank/DDBJ databases">
        <authorList>
            <person name="Kallberg Y."/>
            <person name="Tangrot J."/>
            <person name="Rosling A."/>
        </authorList>
    </citation>
    <scope>NUCLEOTIDE SEQUENCE</scope>
    <source>
        <strain evidence="2">CL551</strain>
    </source>
</reference>
<keyword evidence="1" id="KW-0812">Transmembrane</keyword>
<dbReference type="EMBL" id="CAJVPV010017704">
    <property type="protein sequence ID" value="CAG8703709.1"/>
    <property type="molecule type" value="Genomic_DNA"/>
</dbReference>
<organism evidence="2 3">
    <name type="scientific">Acaulospora morrowiae</name>
    <dbReference type="NCBI Taxonomy" id="94023"/>
    <lineage>
        <taxon>Eukaryota</taxon>
        <taxon>Fungi</taxon>
        <taxon>Fungi incertae sedis</taxon>
        <taxon>Mucoromycota</taxon>
        <taxon>Glomeromycotina</taxon>
        <taxon>Glomeromycetes</taxon>
        <taxon>Diversisporales</taxon>
        <taxon>Acaulosporaceae</taxon>
        <taxon>Acaulospora</taxon>
    </lineage>
</organism>
<dbReference type="AlphaFoldDB" id="A0A9N9N5H6"/>
<keyword evidence="1" id="KW-0472">Membrane</keyword>